<feature type="domain" description="Extracellular mutant protein 11 C-terminal" evidence="3">
    <location>
        <begin position="278"/>
        <end position="414"/>
    </location>
</feature>
<dbReference type="Pfam" id="PF15463">
    <property type="entry name" value="ECM11"/>
    <property type="match status" value="1"/>
</dbReference>
<accession>A0A3D8T0I6</accession>
<keyword evidence="1" id="KW-0175">Coiled coil</keyword>
<feature type="compositionally biased region" description="Low complexity" evidence="2">
    <location>
        <begin position="123"/>
        <end position="135"/>
    </location>
</feature>
<dbReference type="GO" id="GO:0001164">
    <property type="term" value="F:RNA polymerase I core promoter sequence-specific DNA binding"/>
    <property type="evidence" value="ECO:0007669"/>
    <property type="project" value="TreeGrafter"/>
</dbReference>
<evidence type="ECO:0000313" key="5">
    <source>
        <dbReference type="Proteomes" id="UP000256328"/>
    </source>
</evidence>
<dbReference type="GO" id="GO:0070860">
    <property type="term" value="C:RNA polymerase I core factor complex"/>
    <property type="evidence" value="ECO:0007669"/>
    <property type="project" value="TreeGrafter"/>
</dbReference>
<evidence type="ECO:0000313" key="4">
    <source>
        <dbReference type="EMBL" id="RDW92082.1"/>
    </source>
</evidence>
<reference evidence="4 5" key="1">
    <citation type="journal article" date="2018" name="IMA Fungus">
        <title>IMA Genome-F 9: Draft genome sequence of Annulohypoxylon stygium, Aspergillus mulundensis, Berkeleyomyces basicola (syn. Thielaviopsis basicola), Ceratocystis smalleyi, two Cercospora beticola strains, Coleophoma cylindrospora, Fusarium fracticaudum, Phialophora cf. hyalina, and Morchella septimelata.</title>
        <authorList>
            <person name="Wingfield B.D."/>
            <person name="Bills G.F."/>
            <person name="Dong Y."/>
            <person name="Huang W."/>
            <person name="Nel W.J."/>
            <person name="Swalarsk-Parry B.S."/>
            <person name="Vaghefi N."/>
            <person name="Wilken P.M."/>
            <person name="An Z."/>
            <person name="de Beer Z.W."/>
            <person name="De Vos L."/>
            <person name="Chen L."/>
            <person name="Duong T.A."/>
            <person name="Gao Y."/>
            <person name="Hammerbacher A."/>
            <person name="Kikkert J.R."/>
            <person name="Li Y."/>
            <person name="Li H."/>
            <person name="Li K."/>
            <person name="Li Q."/>
            <person name="Liu X."/>
            <person name="Ma X."/>
            <person name="Naidoo K."/>
            <person name="Pethybridge S.J."/>
            <person name="Sun J."/>
            <person name="Steenkamp E.T."/>
            <person name="van der Nest M.A."/>
            <person name="van Wyk S."/>
            <person name="Wingfield M.J."/>
            <person name="Xiong C."/>
            <person name="Yue Q."/>
            <person name="Zhang X."/>
        </authorList>
    </citation>
    <scope>NUCLEOTIDE SEQUENCE [LARGE SCALE GENOMIC DNA]</scope>
    <source>
        <strain evidence="4 5">BP5796</strain>
    </source>
</reference>
<dbReference type="OrthoDB" id="5346740at2759"/>
<keyword evidence="5" id="KW-1185">Reference proteome</keyword>
<name>A0A3D8T0I6_9HELO</name>
<feature type="region of interest" description="Disordered" evidence="2">
    <location>
        <begin position="181"/>
        <end position="279"/>
    </location>
</feature>
<feature type="compositionally biased region" description="Polar residues" evidence="2">
    <location>
        <begin position="81"/>
        <end position="91"/>
    </location>
</feature>
<dbReference type="EMBL" id="PDLN01000002">
    <property type="protein sequence ID" value="RDW92082.1"/>
    <property type="molecule type" value="Genomic_DNA"/>
</dbReference>
<dbReference type="Proteomes" id="UP000256328">
    <property type="component" value="Unassembled WGS sequence"/>
</dbReference>
<protein>
    <recommendedName>
        <fullName evidence="3">Extracellular mutant protein 11 C-terminal domain-containing protein</fullName>
    </recommendedName>
</protein>
<dbReference type="GO" id="GO:0042790">
    <property type="term" value="P:nucleolar large rRNA transcription by RNA polymerase I"/>
    <property type="evidence" value="ECO:0007669"/>
    <property type="project" value="TreeGrafter"/>
</dbReference>
<gene>
    <name evidence="4" type="ORF">BP5796_01476</name>
</gene>
<feature type="region of interest" description="Disordered" evidence="2">
    <location>
        <begin position="1"/>
        <end position="151"/>
    </location>
</feature>
<feature type="coiled-coil region" evidence="1">
    <location>
        <begin position="360"/>
        <end position="387"/>
    </location>
</feature>
<feature type="compositionally biased region" description="Polar residues" evidence="2">
    <location>
        <begin position="53"/>
        <end position="68"/>
    </location>
</feature>
<evidence type="ECO:0000259" key="3">
    <source>
        <dbReference type="Pfam" id="PF15463"/>
    </source>
</evidence>
<dbReference type="GO" id="GO:0017025">
    <property type="term" value="F:TBP-class protein binding"/>
    <property type="evidence" value="ECO:0007669"/>
    <property type="project" value="TreeGrafter"/>
</dbReference>
<feature type="compositionally biased region" description="Acidic residues" evidence="2">
    <location>
        <begin position="232"/>
        <end position="243"/>
    </location>
</feature>
<dbReference type="PANTHER" id="PTHR28244">
    <property type="entry name" value="RNA POLYMERASE I-SPECIFIC TRANSCRIPTION INITIATION FACTOR RRN11"/>
    <property type="match status" value="1"/>
</dbReference>
<evidence type="ECO:0000256" key="2">
    <source>
        <dbReference type="SAM" id="MobiDB-lite"/>
    </source>
</evidence>
<sequence length="419" mass="46425">MSGLQGFVHNKSDQDGRASPQRPPGKKLSAESAQALKIQPSTTIRLPLHTPSKHANAQPAPSISQRFSPTAFARKTLPQHEFTQPQDVSSEPENERGVFAESVVGSDFEDTNTTINFDPSQDYGNSNGNGNSYAGPYEDTYGDNGKEDFQPQCYHEHLNAPTQRYAIREAQIGSRTAGRFLAPQTALTSSNTQSRPNVPVQTLRIPVPGHQISQLRKRDHQGEQIGPFLNEAPDESDEYDDSSNDGSPGNGEAISDQNLPDPGSKREPTAQAIDYTPDYNHDQLQKMTYSVLARQAFDEVPISQEENKIHVGEGEGIDHKMAKLVELSSQEEKSSAARLCVEGMTADEWEEGGEWFLGQFSKLVARLKEAKREKREIVARFEKEIESRQKAVSGKTVAFQRELEGMQKGAEKLMRGKSR</sequence>
<dbReference type="PANTHER" id="PTHR28244:SF1">
    <property type="entry name" value="RNA POLYMERASE I-SPECIFIC TRANSCRIPTION INITIATION FACTOR RRN11"/>
    <property type="match status" value="1"/>
</dbReference>
<organism evidence="4 5">
    <name type="scientific">Coleophoma crateriformis</name>
    <dbReference type="NCBI Taxonomy" id="565419"/>
    <lineage>
        <taxon>Eukaryota</taxon>
        <taxon>Fungi</taxon>
        <taxon>Dikarya</taxon>
        <taxon>Ascomycota</taxon>
        <taxon>Pezizomycotina</taxon>
        <taxon>Leotiomycetes</taxon>
        <taxon>Helotiales</taxon>
        <taxon>Dermateaceae</taxon>
        <taxon>Coleophoma</taxon>
    </lineage>
</organism>
<comment type="caution">
    <text evidence="4">The sequence shown here is derived from an EMBL/GenBank/DDBJ whole genome shotgun (WGS) entry which is preliminary data.</text>
</comment>
<evidence type="ECO:0000256" key="1">
    <source>
        <dbReference type="SAM" id="Coils"/>
    </source>
</evidence>
<dbReference type="AlphaFoldDB" id="A0A3D8T0I6"/>
<dbReference type="InterPro" id="IPR029178">
    <property type="entry name" value="Ecm11_C"/>
</dbReference>
<dbReference type="InterPro" id="IPR053029">
    <property type="entry name" value="RNA_pol_I-specific_init_factor"/>
</dbReference>
<proteinExistence type="predicted"/>
<feature type="compositionally biased region" description="Polar residues" evidence="2">
    <location>
        <begin position="185"/>
        <end position="200"/>
    </location>
</feature>